<dbReference type="EC" id="3.1.3.16" evidence="3"/>
<sequence length="455" mass="49416">MSLANPLPPSSPAPFLNIRISSADHQDHVMHSPFSRGLSSSSSSSPRVSISPAPLAPHNRSTVFGDLFSPRSKLYSTAHIPALTKALSSPRSLSSFGFDARKAAKENRENACGSQKSGSSNRAERKRPARLAIPESARLASLGKAKQFVLPEQGSDTYQHEVELFAVAAKRGRKERMEDSYTAATNFHGNPKQAFFGVFDGHGGKHAAEFAAANLSRHVSAALQHQKDAKTCTEDALLNAYRNTDAEFLNQRLSSGACAVSVLLNEGEMVVANTGDCKVVLCRGGKAESLSTLHRASNEVERQRIEDLGGFVDCYNGTWRLQGTLAVTRGFGDAHLKSWVSAEPATMRKEITSDCEFLILASDGLWDQMSDQEVVDCARSILMEADKDNILRPISKNIPSATQLSYVNNKEVTLQGSPSKTNACNELIRIACHRGNRDDITVMIVPLKTFAIPEC</sequence>
<reference evidence="12" key="1">
    <citation type="submission" date="2021-01" db="EMBL/GenBank/DDBJ databases">
        <title>Adiantum capillus-veneris genome.</title>
        <authorList>
            <person name="Fang Y."/>
            <person name="Liao Q."/>
        </authorList>
    </citation>
    <scope>NUCLEOTIDE SEQUENCE</scope>
    <source>
        <strain evidence="12">H3</strain>
        <tissue evidence="12">Leaf</tissue>
    </source>
</reference>
<dbReference type="SMART" id="SM00332">
    <property type="entry name" value="PP2Cc"/>
    <property type="match status" value="1"/>
</dbReference>
<protein>
    <recommendedName>
        <fullName evidence="3">protein-serine/threonine phosphatase</fullName>
        <ecNumber evidence="3">3.1.3.16</ecNumber>
    </recommendedName>
</protein>
<dbReference type="PROSITE" id="PS01032">
    <property type="entry name" value="PPM_1"/>
    <property type="match status" value="1"/>
</dbReference>
<evidence type="ECO:0000256" key="7">
    <source>
        <dbReference type="ARBA" id="ARBA00022912"/>
    </source>
</evidence>
<evidence type="ECO:0000256" key="4">
    <source>
        <dbReference type="ARBA" id="ARBA00022723"/>
    </source>
</evidence>
<evidence type="ECO:0000313" key="13">
    <source>
        <dbReference type="Proteomes" id="UP000886520"/>
    </source>
</evidence>
<dbReference type="InterPro" id="IPR000222">
    <property type="entry name" value="PP2C_BS"/>
</dbReference>
<feature type="compositionally biased region" description="Polar residues" evidence="10">
    <location>
        <begin position="112"/>
        <end position="121"/>
    </location>
</feature>
<evidence type="ECO:0000313" key="12">
    <source>
        <dbReference type="EMBL" id="KAI5059983.1"/>
    </source>
</evidence>
<accession>A0A9D4U232</accession>
<dbReference type="PROSITE" id="PS51746">
    <property type="entry name" value="PPM_2"/>
    <property type="match status" value="1"/>
</dbReference>
<keyword evidence="7 9" id="KW-0904">Protein phosphatase</keyword>
<dbReference type="Pfam" id="PF00481">
    <property type="entry name" value="PP2C"/>
    <property type="match status" value="1"/>
</dbReference>
<keyword evidence="8" id="KW-0464">Manganese</keyword>
<evidence type="ECO:0000256" key="3">
    <source>
        <dbReference type="ARBA" id="ARBA00013081"/>
    </source>
</evidence>
<comment type="cofactor">
    <cofactor evidence="1">
        <name>Mn(2+)</name>
        <dbReference type="ChEBI" id="CHEBI:29035"/>
    </cofactor>
</comment>
<dbReference type="GO" id="GO:0046872">
    <property type="term" value="F:metal ion binding"/>
    <property type="evidence" value="ECO:0007669"/>
    <property type="project" value="UniProtKB-KW"/>
</dbReference>
<dbReference type="PANTHER" id="PTHR47992">
    <property type="entry name" value="PROTEIN PHOSPHATASE"/>
    <property type="match status" value="1"/>
</dbReference>
<feature type="compositionally biased region" description="Low complexity" evidence="10">
    <location>
        <begin position="32"/>
        <end position="53"/>
    </location>
</feature>
<feature type="region of interest" description="Disordered" evidence="10">
    <location>
        <begin position="29"/>
        <end position="56"/>
    </location>
</feature>
<evidence type="ECO:0000256" key="10">
    <source>
        <dbReference type="SAM" id="MobiDB-lite"/>
    </source>
</evidence>
<dbReference type="GO" id="GO:0004722">
    <property type="term" value="F:protein serine/threonine phosphatase activity"/>
    <property type="evidence" value="ECO:0007669"/>
    <property type="project" value="UniProtKB-EC"/>
</dbReference>
<dbReference type="InterPro" id="IPR036457">
    <property type="entry name" value="PPM-type-like_dom_sf"/>
</dbReference>
<evidence type="ECO:0000256" key="5">
    <source>
        <dbReference type="ARBA" id="ARBA00022801"/>
    </source>
</evidence>
<evidence type="ECO:0000256" key="6">
    <source>
        <dbReference type="ARBA" id="ARBA00022842"/>
    </source>
</evidence>
<organism evidence="12 13">
    <name type="scientific">Adiantum capillus-veneris</name>
    <name type="common">Maidenhair fern</name>
    <dbReference type="NCBI Taxonomy" id="13818"/>
    <lineage>
        <taxon>Eukaryota</taxon>
        <taxon>Viridiplantae</taxon>
        <taxon>Streptophyta</taxon>
        <taxon>Embryophyta</taxon>
        <taxon>Tracheophyta</taxon>
        <taxon>Polypodiopsida</taxon>
        <taxon>Polypodiidae</taxon>
        <taxon>Polypodiales</taxon>
        <taxon>Pteridineae</taxon>
        <taxon>Pteridaceae</taxon>
        <taxon>Vittarioideae</taxon>
        <taxon>Adiantum</taxon>
    </lineage>
</organism>
<dbReference type="SUPFAM" id="SSF81606">
    <property type="entry name" value="PP2C-like"/>
    <property type="match status" value="1"/>
</dbReference>
<proteinExistence type="inferred from homology"/>
<feature type="region of interest" description="Disordered" evidence="10">
    <location>
        <begin position="106"/>
        <end position="132"/>
    </location>
</feature>
<dbReference type="InterPro" id="IPR001932">
    <property type="entry name" value="PPM-type_phosphatase-like_dom"/>
</dbReference>
<evidence type="ECO:0000256" key="1">
    <source>
        <dbReference type="ARBA" id="ARBA00001936"/>
    </source>
</evidence>
<dbReference type="InterPro" id="IPR015655">
    <property type="entry name" value="PP2C"/>
</dbReference>
<comment type="caution">
    <text evidence="12">The sequence shown here is derived from an EMBL/GenBank/DDBJ whole genome shotgun (WGS) entry which is preliminary data.</text>
</comment>
<gene>
    <name evidence="12" type="ORF">GOP47_0024403</name>
</gene>
<keyword evidence="5 9" id="KW-0378">Hydrolase</keyword>
<keyword evidence="6" id="KW-0460">Magnesium</keyword>
<dbReference type="CDD" id="cd00143">
    <property type="entry name" value="PP2Cc"/>
    <property type="match status" value="1"/>
</dbReference>
<keyword evidence="4" id="KW-0479">Metal-binding</keyword>
<comment type="similarity">
    <text evidence="9">Belongs to the PP2C family.</text>
</comment>
<dbReference type="OrthoDB" id="10264738at2759"/>
<comment type="cofactor">
    <cofactor evidence="2">
        <name>Mg(2+)</name>
        <dbReference type="ChEBI" id="CHEBI:18420"/>
    </cofactor>
</comment>
<dbReference type="Gene3D" id="3.60.40.10">
    <property type="entry name" value="PPM-type phosphatase domain"/>
    <property type="match status" value="1"/>
</dbReference>
<evidence type="ECO:0000256" key="2">
    <source>
        <dbReference type="ARBA" id="ARBA00001946"/>
    </source>
</evidence>
<evidence type="ECO:0000256" key="9">
    <source>
        <dbReference type="RuleBase" id="RU003465"/>
    </source>
</evidence>
<keyword evidence="13" id="KW-1185">Reference proteome</keyword>
<name>A0A9D4U232_ADICA</name>
<dbReference type="AlphaFoldDB" id="A0A9D4U232"/>
<dbReference type="EMBL" id="JABFUD020000024">
    <property type="protein sequence ID" value="KAI5059983.1"/>
    <property type="molecule type" value="Genomic_DNA"/>
</dbReference>
<evidence type="ECO:0000259" key="11">
    <source>
        <dbReference type="PROSITE" id="PS51746"/>
    </source>
</evidence>
<dbReference type="Proteomes" id="UP000886520">
    <property type="component" value="Chromosome 24"/>
</dbReference>
<evidence type="ECO:0000256" key="8">
    <source>
        <dbReference type="ARBA" id="ARBA00023211"/>
    </source>
</evidence>
<feature type="domain" description="PPM-type phosphatase" evidence="11">
    <location>
        <begin position="164"/>
        <end position="447"/>
    </location>
</feature>